<dbReference type="AlphaFoldDB" id="A0A1M6KSS4"/>
<dbReference type="Pfam" id="PF14281">
    <property type="entry name" value="PDDEXK_4"/>
    <property type="match status" value="1"/>
</dbReference>
<gene>
    <name evidence="1" type="ORF">SAMN04488028_101695</name>
</gene>
<dbReference type="InterPro" id="IPR029470">
    <property type="entry name" value="PDDEXK_4"/>
</dbReference>
<accession>A0A1M6KSS4</accession>
<organism evidence="1 2">
    <name type="scientific">Reichenbachiella agariperforans</name>
    <dbReference type="NCBI Taxonomy" id="156994"/>
    <lineage>
        <taxon>Bacteria</taxon>
        <taxon>Pseudomonadati</taxon>
        <taxon>Bacteroidota</taxon>
        <taxon>Cytophagia</taxon>
        <taxon>Cytophagales</taxon>
        <taxon>Reichenbachiellaceae</taxon>
        <taxon>Reichenbachiella</taxon>
    </lineage>
</organism>
<dbReference type="EMBL" id="FRAA01000001">
    <property type="protein sequence ID" value="SHJ62008.1"/>
    <property type="molecule type" value="Genomic_DNA"/>
</dbReference>
<keyword evidence="2" id="KW-1185">Reference proteome</keyword>
<name>A0A1M6KSS4_REIAG</name>
<dbReference type="RefSeq" id="WP_073119421.1">
    <property type="nucleotide sequence ID" value="NZ_FRAA01000001.1"/>
</dbReference>
<dbReference type="Proteomes" id="UP000184474">
    <property type="component" value="Unassembled WGS sequence"/>
</dbReference>
<protein>
    <submittedName>
        <fullName evidence="1">PD-(D/E)XK nuclease superfamily protein</fullName>
    </submittedName>
</protein>
<reference evidence="2" key="1">
    <citation type="submission" date="2016-11" db="EMBL/GenBank/DDBJ databases">
        <authorList>
            <person name="Varghese N."/>
            <person name="Submissions S."/>
        </authorList>
    </citation>
    <scope>NUCLEOTIDE SEQUENCE [LARGE SCALE GENOMIC DNA]</scope>
    <source>
        <strain evidence="2">DSM 26134</strain>
    </source>
</reference>
<evidence type="ECO:0000313" key="2">
    <source>
        <dbReference type="Proteomes" id="UP000184474"/>
    </source>
</evidence>
<sequence length="398" mass="45568">MEGIKSLLASTKRIRLRQTELATLRGENFNVFSILKMESKENETHSAFLGELLNPKGSHLFNTTFLSLFLEEIDYQGDLQLESAQLTIEKHIGARNTVNQSGGRIDIYISDSKGNSISIENKIYAGDQEAQILRYVNHNKESNKVYYLTLDGKGASEDSKGELIEEQDYHCISYHHSITGWLEKCMKEAADQPILRESIKQYILLIKKLTNQLSDSQMEKEIKELIANDYLSAKAIESSLINVEIDAIHSFLLGVKSLLSETLKEGWEIIVDDQLDQNWKGLSISYKDWGGIRIKLEGQSKIWTQPTIYGIHAQKDFWDRDLIKSRCSKIDIFQSGFKETFYWPYSQNILSFEKTEEKVKLFDESERNNMIEEVVTKLSNLALACKVPLSDIEKISIS</sequence>
<dbReference type="STRING" id="156994.SAMN04488028_101695"/>
<evidence type="ECO:0000313" key="1">
    <source>
        <dbReference type="EMBL" id="SHJ62008.1"/>
    </source>
</evidence>
<proteinExistence type="predicted"/>